<evidence type="ECO:0008006" key="4">
    <source>
        <dbReference type="Google" id="ProtNLM"/>
    </source>
</evidence>
<organism evidence="2 3">
    <name type="scientific">Winogradskyella vincentii</name>
    <dbReference type="NCBI Taxonomy" id="2877122"/>
    <lineage>
        <taxon>Bacteria</taxon>
        <taxon>Pseudomonadati</taxon>
        <taxon>Bacteroidota</taxon>
        <taxon>Flavobacteriia</taxon>
        <taxon>Flavobacteriales</taxon>
        <taxon>Flavobacteriaceae</taxon>
        <taxon>Winogradskyella</taxon>
    </lineage>
</organism>
<keyword evidence="3" id="KW-1185">Reference proteome</keyword>
<evidence type="ECO:0000313" key="3">
    <source>
        <dbReference type="Proteomes" id="UP001198402"/>
    </source>
</evidence>
<evidence type="ECO:0000256" key="1">
    <source>
        <dbReference type="SAM" id="Phobius"/>
    </source>
</evidence>
<sequence>MKLLKFFQYAYLVIAFLFLYKGISEWSNDRNSAYLSFLFTGLAVFIFFFRKKFRKKFEDRNKQ</sequence>
<keyword evidence="1" id="KW-1133">Transmembrane helix</keyword>
<name>A0ABS7XW88_9FLAO</name>
<keyword evidence="1" id="KW-0812">Transmembrane</keyword>
<keyword evidence="1" id="KW-0472">Membrane</keyword>
<comment type="caution">
    <text evidence="2">The sequence shown here is derived from an EMBL/GenBank/DDBJ whole genome shotgun (WGS) entry which is preliminary data.</text>
</comment>
<reference evidence="3" key="1">
    <citation type="submission" date="2023-07" db="EMBL/GenBank/DDBJ databases">
        <authorList>
            <person name="Yue Y."/>
        </authorList>
    </citation>
    <scope>NUCLEOTIDE SEQUENCE [LARGE SCALE GENOMIC DNA]</scope>
    <source>
        <strain evidence="3">2Y89</strain>
    </source>
</reference>
<dbReference type="Proteomes" id="UP001198402">
    <property type="component" value="Unassembled WGS sequence"/>
</dbReference>
<protein>
    <recommendedName>
        <fullName evidence="4">LPXTG-motif cell wall anchor domain-containing protein</fullName>
    </recommendedName>
</protein>
<dbReference type="EMBL" id="JAIUJS010000001">
    <property type="protein sequence ID" value="MCA0151916.1"/>
    <property type="molecule type" value="Genomic_DNA"/>
</dbReference>
<evidence type="ECO:0000313" key="2">
    <source>
        <dbReference type="EMBL" id="MCA0151916.1"/>
    </source>
</evidence>
<proteinExistence type="predicted"/>
<feature type="transmembrane region" description="Helical" evidence="1">
    <location>
        <begin position="9"/>
        <end position="27"/>
    </location>
</feature>
<dbReference type="RefSeq" id="WP_224476883.1">
    <property type="nucleotide sequence ID" value="NZ_JAIUJS010000001.1"/>
</dbReference>
<accession>A0ABS7XW88</accession>
<feature type="transmembrane region" description="Helical" evidence="1">
    <location>
        <begin position="33"/>
        <end position="50"/>
    </location>
</feature>
<gene>
    <name evidence="2" type="ORF">LBV24_01725</name>
</gene>